<dbReference type="SUPFAM" id="SSF63825">
    <property type="entry name" value="YWTD domain"/>
    <property type="match status" value="1"/>
</dbReference>
<dbReference type="AlphaFoldDB" id="A0A453GEH8"/>
<dbReference type="Proteomes" id="UP000015105">
    <property type="component" value="Chromosome 3D"/>
</dbReference>
<dbReference type="PANTHER" id="PTHR31270:SF1">
    <property type="entry name" value="GLUTAMINYL-PEPTIDE CYCLOTRANSFERASE"/>
    <property type="match status" value="1"/>
</dbReference>
<reference evidence="2" key="1">
    <citation type="journal article" date="2014" name="Science">
        <title>Ancient hybridizations among the ancestral genomes of bread wheat.</title>
        <authorList>
            <consortium name="International Wheat Genome Sequencing Consortium,"/>
            <person name="Marcussen T."/>
            <person name="Sandve S.R."/>
            <person name="Heier L."/>
            <person name="Spannagl M."/>
            <person name="Pfeifer M."/>
            <person name="Jakobsen K.S."/>
            <person name="Wulff B.B."/>
            <person name="Steuernagel B."/>
            <person name="Mayer K.F."/>
            <person name="Olsen O.A."/>
        </authorList>
    </citation>
    <scope>NUCLEOTIDE SEQUENCE [LARGE SCALE GENOMIC DNA]</scope>
    <source>
        <strain evidence="2">cv. AL8/78</strain>
    </source>
</reference>
<reference evidence="1" key="5">
    <citation type="journal article" date="2021" name="G3 (Bethesda)">
        <title>Aegilops tauschii genome assembly Aet v5.0 features greater sequence contiguity and improved annotation.</title>
        <authorList>
            <person name="Wang L."/>
            <person name="Zhu T."/>
            <person name="Rodriguez J.C."/>
            <person name="Deal K.R."/>
            <person name="Dubcovsky J."/>
            <person name="McGuire P.E."/>
            <person name="Lux T."/>
            <person name="Spannagl M."/>
            <person name="Mayer K.F.X."/>
            <person name="Baldrich P."/>
            <person name="Meyers B.C."/>
            <person name="Huo N."/>
            <person name="Gu Y.Q."/>
            <person name="Zhou H."/>
            <person name="Devos K.M."/>
            <person name="Bennetzen J.L."/>
            <person name="Unver T."/>
            <person name="Budak H."/>
            <person name="Gulick P.J."/>
            <person name="Galiba G."/>
            <person name="Kalapos B."/>
            <person name="Nelson D.R."/>
            <person name="Li P."/>
            <person name="You F.M."/>
            <person name="Luo M.C."/>
            <person name="Dvorak J."/>
        </authorList>
    </citation>
    <scope>NUCLEOTIDE SEQUENCE [LARGE SCALE GENOMIC DNA]</scope>
    <source>
        <strain evidence="1">cv. AL8/78</strain>
    </source>
</reference>
<dbReference type="Gramene" id="AET3Gv20981200.5">
    <property type="protein sequence ID" value="AET3Gv20981200.5"/>
    <property type="gene ID" value="AET3Gv20981200"/>
</dbReference>
<protein>
    <recommendedName>
        <fullName evidence="3">Glutaminyl-peptide cyclotransferase</fullName>
    </recommendedName>
</protein>
<dbReference type="InterPro" id="IPR007788">
    <property type="entry name" value="QCT"/>
</dbReference>
<organism evidence="1 2">
    <name type="scientific">Aegilops tauschii subsp. strangulata</name>
    <name type="common">Goatgrass</name>
    <dbReference type="NCBI Taxonomy" id="200361"/>
    <lineage>
        <taxon>Eukaryota</taxon>
        <taxon>Viridiplantae</taxon>
        <taxon>Streptophyta</taxon>
        <taxon>Embryophyta</taxon>
        <taxon>Tracheophyta</taxon>
        <taxon>Spermatophyta</taxon>
        <taxon>Magnoliopsida</taxon>
        <taxon>Liliopsida</taxon>
        <taxon>Poales</taxon>
        <taxon>Poaceae</taxon>
        <taxon>BOP clade</taxon>
        <taxon>Pooideae</taxon>
        <taxon>Triticodae</taxon>
        <taxon>Triticeae</taxon>
        <taxon>Triticinae</taxon>
        <taxon>Aegilops</taxon>
    </lineage>
</organism>
<reference evidence="1" key="4">
    <citation type="submission" date="2019-03" db="UniProtKB">
        <authorList>
            <consortium name="EnsemblPlants"/>
        </authorList>
    </citation>
    <scope>IDENTIFICATION</scope>
</reference>
<proteinExistence type="predicted"/>
<evidence type="ECO:0000313" key="1">
    <source>
        <dbReference type="EnsemblPlants" id="AET3Gv20981200.5"/>
    </source>
</evidence>
<reference evidence="2" key="2">
    <citation type="journal article" date="2017" name="Nat. Plants">
        <title>The Aegilops tauschii genome reveals multiple impacts of transposons.</title>
        <authorList>
            <person name="Zhao G."/>
            <person name="Zou C."/>
            <person name="Li K."/>
            <person name="Wang K."/>
            <person name="Li T."/>
            <person name="Gao L."/>
            <person name="Zhang X."/>
            <person name="Wang H."/>
            <person name="Yang Z."/>
            <person name="Liu X."/>
            <person name="Jiang W."/>
            <person name="Mao L."/>
            <person name="Kong X."/>
            <person name="Jiao Y."/>
            <person name="Jia J."/>
        </authorList>
    </citation>
    <scope>NUCLEOTIDE SEQUENCE [LARGE SCALE GENOMIC DNA]</scope>
    <source>
        <strain evidence="2">cv. AL8/78</strain>
    </source>
</reference>
<keyword evidence="2" id="KW-1185">Reference proteome</keyword>
<reference evidence="1" key="3">
    <citation type="journal article" date="2017" name="Nature">
        <title>Genome sequence of the progenitor of the wheat D genome Aegilops tauschii.</title>
        <authorList>
            <person name="Luo M.C."/>
            <person name="Gu Y.Q."/>
            <person name="Puiu D."/>
            <person name="Wang H."/>
            <person name="Twardziok S.O."/>
            <person name="Deal K.R."/>
            <person name="Huo N."/>
            <person name="Zhu T."/>
            <person name="Wang L."/>
            <person name="Wang Y."/>
            <person name="McGuire P.E."/>
            <person name="Liu S."/>
            <person name="Long H."/>
            <person name="Ramasamy R.K."/>
            <person name="Rodriguez J.C."/>
            <person name="Van S.L."/>
            <person name="Yuan L."/>
            <person name="Wang Z."/>
            <person name="Xia Z."/>
            <person name="Xiao L."/>
            <person name="Anderson O.D."/>
            <person name="Ouyang S."/>
            <person name="Liang Y."/>
            <person name="Zimin A.V."/>
            <person name="Pertea G."/>
            <person name="Qi P."/>
            <person name="Bennetzen J.L."/>
            <person name="Dai X."/>
            <person name="Dawson M.W."/>
            <person name="Muller H.G."/>
            <person name="Kugler K."/>
            <person name="Rivarola-Duarte L."/>
            <person name="Spannagl M."/>
            <person name="Mayer K.F.X."/>
            <person name="Lu F.H."/>
            <person name="Bevan M.W."/>
            <person name="Leroy P."/>
            <person name="Li P."/>
            <person name="You F.M."/>
            <person name="Sun Q."/>
            <person name="Liu Z."/>
            <person name="Lyons E."/>
            <person name="Wicker T."/>
            <person name="Salzberg S.L."/>
            <person name="Devos K.M."/>
            <person name="Dvorak J."/>
        </authorList>
    </citation>
    <scope>NUCLEOTIDE SEQUENCE [LARGE SCALE GENOMIC DNA]</scope>
    <source>
        <strain evidence="1">cv. AL8/78</strain>
    </source>
</reference>
<dbReference type="PANTHER" id="PTHR31270">
    <property type="entry name" value="GLUTAMINYL-PEPTIDE CYCLOTRANSFERASE"/>
    <property type="match status" value="1"/>
</dbReference>
<evidence type="ECO:0008006" key="3">
    <source>
        <dbReference type="Google" id="ProtNLM"/>
    </source>
</evidence>
<dbReference type="EnsemblPlants" id="AET3Gv20981200.5">
    <property type="protein sequence ID" value="AET3Gv20981200.5"/>
    <property type="gene ID" value="AET3Gv20981200"/>
</dbReference>
<evidence type="ECO:0000313" key="2">
    <source>
        <dbReference type="Proteomes" id="UP000015105"/>
    </source>
</evidence>
<accession>A0A453GEH8</accession>
<sequence length="175" mass="20116">CRLFQVTWLKNDGFIYDRHNFSKRESFTHKMRDGWGLATDGKILFGSDGTSKLYQLDPISLEVTKTVTVKYQDNDVSYINELEYINGEVWANVWQTDCIARVSHEDGQVASWILLHELRQQLWNSGNTEIDVLNGIAWDEENDRLFGKSFCTCSFGPWIKASKVLGQLTLPLCSQ</sequence>
<name>A0A453GEH8_AEGTS</name>
<dbReference type="Pfam" id="PF05096">
    <property type="entry name" value="Glu_cyclase_2"/>
    <property type="match status" value="1"/>
</dbReference>
<dbReference type="GO" id="GO:0016603">
    <property type="term" value="F:glutaminyl-peptide cyclotransferase activity"/>
    <property type="evidence" value="ECO:0007669"/>
    <property type="project" value="InterPro"/>
</dbReference>